<dbReference type="SUPFAM" id="SSF46689">
    <property type="entry name" value="Homeodomain-like"/>
    <property type="match status" value="1"/>
</dbReference>
<organism evidence="6 7">
    <name type="scientific">Nonomuraea fuscirosea</name>
    <dbReference type="NCBI Taxonomy" id="1291556"/>
    <lineage>
        <taxon>Bacteria</taxon>
        <taxon>Bacillati</taxon>
        <taxon>Actinomycetota</taxon>
        <taxon>Actinomycetes</taxon>
        <taxon>Streptosporangiales</taxon>
        <taxon>Streptosporangiaceae</taxon>
        <taxon>Nonomuraea</taxon>
    </lineage>
</organism>
<reference evidence="6 7" key="1">
    <citation type="submission" date="2018-03" db="EMBL/GenBank/DDBJ databases">
        <title>Genomic Encyclopedia of Type Strains, Phase III (KMG-III): the genomes of soil and plant-associated and newly described type strains.</title>
        <authorList>
            <person name="Whitman W."/>
        </authorList>
    </citation>
    <scope>NUCLEOTIDE SEQUENCE [LARGE SCALE GENOMIC DNA]</scope>
    <source>
        <strain evidence="6 7">CGMCC 4.7104</strain>
    </source>
</reference>
<proteinExistence type="predicted"/>
<keyword evidence="3" id="KW-0804">Transcription</keyword>
<dbReference type="InterPro" id="IPR009057">
    <property type="entry name" value="Homeodomain-like_sf"/>
</dbReference>
<evidence type="ECO:0000259" key="5">
    <source>
        <dbReference type="PROSITE" id="PS01124"/>
    </source>
</evidence>
<dbReference type="Gene3D" id="1.10.10.60">
    <property type="entry name" value="Homeodomain-like"/>
    <property type="match status" value="1"/>
</dbReference>
<dbReference type="PROSITE" id="PS01124">
    <property type="entry name" value="HTH_ARAC_FAMILY_2"/>
    <property type="match status" value="1"/>
</dbReference>
<evidence type="ECO:0000256" key="4">
    <source>
        <dbReference type="SAM" id="MobiDB-lite"/>
    </source>
</evidence>
<dbReference type="InterPro" id="IPR050204">
    <property type="entry name" value="AraC_XylS_family_regulators"/>
</dbReference>
<evidence type="ECO:0000313" key="7">
    <source>
        <dbReference type="Proteomes" id="UP000238312"/>
    </source>
</evidence>
<dbReference type="PANTHER" id="PTHR46796">
    <property type="entry name" value="HTH-TYPE TRANSCRIPTIONAL ACTIVATOR RHAS-RELATED"/>
    <property type="match status" value="1"/>
</dbReference>
<accession>A0A2T0N386</accession>
<dbReference type="Proteomes" id="UP000238312">
    <property type="component" value="Unassembled WGS sequence"/>
</dbReference>
<gene>
    <name evidence="6" type="ORF">B0I32_10542</name>
</gene>
<sequence length="275" mass="29443">MTAGVLVGSLEGMESPGLAMVEAVPSAALRPYVTRLCAYREHYAAPVTRSEMAMPGAVLILAFGNAMEAGGRRVTAFGGGLGDRFTVTRTAGPTEGVEVFLTPFGARRLYGLPMRQLRNQVVPVGDLLGPWAELLVERLAGTPSWHARLALADRLLCERIAAGPALGPELPWAWARLLESGGRLGVSSLAESLGWSHRHLVARFQDQVGLPPKTAARVIRFGRAVRRLRSGTAPAEVAADCGFYDQAHMNREFRTLGDTTPGQIRPRPGAGIRAS</sequence>
<dbReference type="Pfam" id="PF12833">
    <property type="entry name" value="HTH_18"/>
    <property type="match status" value="1"/>
</dbReference>
<dbReference type="AlphaFoldDB" id="A0A2T0N386"/>
<dbReference type="EMBL" id="PVNG01000005">
    <property type="protein sequence ID" value="PRX66602.1"/>
    <property type="molecule type" value="Genomic_DNA"/>
</dbReference>
<feature type="domain" description="HTH araC/xylS-type" evidence="5">
    <location>
        <begin position="178"/>
        <end position="267"/>
    </location>
</feature>
<comment type="caution">
    <text evidence="6">The sequence shown here is derived from an EMBL/GenBank/DDBJ whole genome shotgun (WGS) entry which is preliminary data.</text>
</comment>
<feature type="region of interest" description="Disordered" evidence="4">
    <location>
        <begin position="256"/>
        <end position="275"/>
    </location>
</feature>
<keyword evidence="1" id="KW-0805">Transcription regulation</keyword>
<protein>
    <submittedName>
        <fullName evidence="6">AraC family transcriptional regulator</fullName>
    </submittedName>
</protein>
<dbReference type="InterPro" id="IPR018060">
    <property type="entry name" value="HTH_AraC"/>
</dbReference>
<keyword evidence="2" id="KW-0238">DNA-binding</keyword>
<evidence type="ECO:0000313" key="6">
    <source>
        <dbReference type="EMBL" id="PRX66602.1"/>
    </source>
</evidence>
<evidence type="ECO:0000256" key="2">
    <source>
        <dbReference type="ARBA" id="ARBA00023125"/>
    </source>
</evidence>
<dbReference type="GO" id="GO:0003700">
    <property type="term" value="F:DNA-binding transcription factor activity"/>
    <property type="evidence" value="ECO:0007669"/>
    <property type="project" value="InterPro"/>
</dbReference>
<dbReference type="Pfam" id="PF20240">
    <property type="entry name" value="DUF6597"/>
    <property type="match status" value="1"/>
</dbReference>
<dbReference type="GO" id="GO:0043565">
    <property type="term" value="F:sequence-specific DNA binding"/>
    <property type="evidence" value="ECO:0007669"/>
    <property type="project" value="InterPro"/>
</dbReference>
<dbReference type="PANTHER" id="PTHR46796:SF15">
    <property type="entry name" value="BLL1074 PROTEIN"/>
    <property type="match status" value="1"/>
</dbReference>
<evidence type="ECO:0000256" key="3">
    <source>
        <dbReference type="ARBA" id="ARBA00023163"/>
    </source>
</evidence>
<keyword evidence="7" id="KW-1185">Reference proteome</keyword>
<evidence type="ECO:0000256" key="1">
    <source>
        <dbReference type="ARBA" id="ARBA00023015"/>
    </source>
</evidence>
<name>A0A2T0N386_9ACTN</name>
<dbReference type="SMART" id="SM00342">
    <property type="entry name" value="HTH_ARAC"/>
    <property type="match status" value="1"/>
</dbReference>
<dbReference type="InterPro" id="IPR046532">
    <property type="entry name" value="DUF6597"/>
</dbReference>